<proteinExistence type="predicted"/>
<organism evidence="1 2">
    <name type="scientific">Caerostris extrusa</name>
    <name type="common">Bark spider</name>
    <name type="synonym">Caerostris bankana</name>
    <dbReference type="NCBI Taxonomy" id="172846"/>
    <lineage>
        <taxon>Eukaryota</taxon>
        <taxon>Metazoa</taxon>
        <taxon>Ecdysozoa</taxon>
        <taxon>Arthropoda</taxon>
        <taxon>Chelicerata</taxon>
        <taxon>Arachnida</taxon>
        <taxon>Araneae</taxon>
        <taxon>Araneomorphae</taxon>
        <taxon>Entelegynae</taxon>
        <taxon>Araneoidea</taxon>
        <taxon>Araneidae</taxon>
        <taxon>Caerostris</taxon>
    </lineage>
</organism>
<evidence type="ECO:0000313" key="1">
    <source>
        <dbReference type="EMBL" id="GIX89467.1"/>
    </source>
</evidence>
<evidence type="ECO:0000313" key="2">
    <source>
        <dbReference type="Proteomes" id="UP001054945"/>
    </source>
</evidence>
<accession>A0AAV4NX11</accession>
<dbReference type="Proteomes" id="UP001054945">
    <property type="component" value="Unassembled WGS sequence"/>
</dbReference>
<reference evidence="1 2" key="1">
    <citation type="submission" date="2021-06" db="EMBL/GenBank/DDBJ databases">
        <title>Caerostris extrusa draft genome.</title>
        <authorList>
            <person name="Kono N."/>
            <person name="Arakawa K."/>
        </authorList>
    </citation>
    <scope>NUCLEOTIDE SEQUENCE [LARGE SCALE GENOMIC DNA]</scope>
</reference>
<gene>
    <name evidence="1" type="ORF">CEXT_178681</name>
</gene>
<keyword evidence="2" id="KW-1185">Reference proteome</keyword>
<dbReference type="EMBL" id="BPLR01003865">
    <property type="protein sequence ID" value="GIX89467.1"/>
    <property type="molecule type" value="Genomic_DNA"/>
</dbReference>
<dbReference type="AlphaFoldDB" id="A0AAV4NX11"/>
<name>A0AAV4NX11_CAEEX</name>
<sequence>MVKKTPRNLCPNVEGKYIFSLVSETVSGRKLVICWLINVEDKSMEENDLCLSAAPRGSLAQVITKHRFLSSALLHIQLPTFPIIRRLFITSTQFSAYSRI</sequence>
<comment type="caution">
    <text evidence="1">The sequence shown here is derived from an EMBL/GenBank/DDBJ whole genome shotgun (WGS) entry which is preliminary data.</text>
</comment>
<protein>
    <submittedName>
        <fullName evidence="1">Uncharacterized protein</fullName>
    </submittedName>
</protein>